<reference evidence="3 4" key="1">
    <citation type="submission" date="2024-09" db="EMBL/GenBank/DDBJ databases">
        <title>Chromosome-scale assembly of Riccia fluitans.</title>
        <authorList>
            <person name="Paukszto L."/>
            <person name="Sawicki J."/>
            <person name="Karawczyk K."/>
            <person name="Piernik-Szablinska J."/>
            <person name="Szczecinska M."/>
            <person name="Mazdziarz M."/>
        </authorList>
    </citation>
    <scope>NUCLEOTIDE SEQUENCE [LARGE SCALE GENOMIC DNA]</scope>
    <source>
        <strain evidence="3">Rf_01</strain>
        <tissue evidence="3">Aerial parts of the thallus</tissue>
    </source>
</reference>
<feature type="coiled-coil region" evidence="1">
    <location>
        <begin position="61"/>
        <end position="95"/>
    </location>
</feature>
<dbReference type="Proteomes" id="UP001605036">
    <property type="component" value="Unassembled WGS sequence"/>
</dbReference>
<accession>A0ABD1YS39</accession>
<keyword evidence="4" id="KW-1185">Reference proteome</keyword>
<proteinExistence type="predicted"/>
<feature type="region of interest" description="Disordered" evidence="2">
    <location>
        <begin position="109"/>
        <end position="128"/>
    </location>
</feature>
<feature type="compositionally biased region" description="Basic and acidic residues" evidence="2">
    <location>
        <begin position="110"/>
        <end position="120"/>
    </location>
</feature>
<gene>
    <name evidence="3" type="ORF">R1flu_005069</name>
</gene>
<organism evidence="3 4">
    <name type="scientific">Riccia fluitans</name>
    <dbReference type="NCBI Taxonomy" id="41844"/>
    <lineage>
        <taxon>Eukaryota</taxon>
        <taxon>Viridiplantae</taxon>
        <taxon>Streptophyta</taxon>
        <taxon>Embryophyta</taxon>
        <taxon>Marchantiophyta</taxon>
        <taxon>Marchantiopsida</taxon>
        <taxon>Marchantiidae</taxon>
        <taxon>Marchantiales</taxon>
        <taxon>Ricciaceae</taxon>
        <taxon>Riccia</taxon>
    </lineage>
</organism>
<sequence length="128" mass="14422">MLCAAVCENSTEEYKIRRCETPALKIVGKSFSTISPLQVLESQQKTCEDLTNCLVEAGATIAAREMELKKKDEEIAALKKRLQASEQKLQREEAKNAWLHEVTNTLTSEIQKRRNEDTKAKLTGKVPD</sequence>
<evidence type="ECO:0000256" key="2">
    <source>
        <dbReference type="SAM" id="MobiDB-lite"/>
    </source>
</evidence>
<evidence type="ECO:0000313" key="4">
    <source>
        <dbReference type="Proteomes" id="UP001605036"/>
    </source>
</evidence>
<evidence type="ECO:0000313" key="3">
    <source>
        <dbReference type="EMBL" id="KAL2633590.1"/>
    </source>
</evidence>
<protein>
    <submittedName>
        <fullName evidence="3">Uncharacterized protein</fullName>
    </submittedName>
</protein>
<name>A0ABD1YS39_9MARC</name>
<keyword evidence="1" id="KW-0175">Coiled coil</keyword>
<comment type="caution">
    <text evidence="3">The sequence shown here is derived from an EMBL/GenBank/DDBJ whole genome shotgun (WGS) entry which is preliminary data.</text>
</comment>
<dbReference type="AlphaFoldDB" id="A0ABD1YS39"/>
<dbReference type="EMBL" id="JBHFFA010000003">
    <property type="protein sequence ID" value="KAL2633590.1"/>
    <property type="molecule type" value="Genomic_DNA"/>
</dbReference>
<evidence type="ECO:0000256" key="1">
    <source>
        <dbReference type="SAM" id="Coils"/>
    </source>
</evidence>